<name>A0A2H0YSD4_9BACT</name>
<dbReference type="EMBL" id="PEXV01000118">
    <property type="protein sequence ID" value="PIS41346.1"/>
    <property type="molecule type" value="Genomic_DNA"/>
</dbReference>
<dbReference type="Proteomes" id="UP000228711">
    <property type="component" value="Unassembled WGS sequence"/>
</dbReference>
<feature type="non-terminal residue" evidence="1">
    <location>
        <position position="97"/>
    </location>
</feature>
<protein>
    <submittedName>
        <fullName evidence="1">Uncharacterized protein</fullName>
    </submittedName>
</protein>
<evidence type="ECO:0000313" key="1">
    <source>
        <dbReference type="EMBL" id="PIS41346.1"/>
    </source>
</evidence>
<proteinExistence type="predicted"/>
<evidence type="ECO:0000313" key="2">
    <source>
        <dbReference type="Proteomes" id="UP000228711"/>
    </source>
</evidence>
<comment type="caution">
    <text evidence="1">The sequence shown here is derived from an EMBL/GenBank/DDBJ whole genome shotgun (WGS) entry which is preliminary data.</text>
</comment>
<sequence length="97" mass="11647">MEQLYSFIKMCQQVFSERLFMILRLGSKPYGNTLNLRDEDLVLGLKKYNEEDIEKVKKIINAFKEYKFQIQLLYENDIPEDLSWYSFLNQGPHVAFE</sequence>
<gene>
    <name evidence="1" type="ORF">COT25_03615</name>
</gene>
<accession>A0A2H0YSD4</accession>
<reference evidence="2" key="1">
    <citation type="submission" date="2017-09" db="EMBL/GenBank/DDBJ databases">
        <title>Depth-based differentiation of microbial function through sediment-hosted aquifers and enrichment of novel symbionts in the deep terrestrial subsurface.</title>
        <authorList>
            <person name="Probst A.J."/>
            <person name="Ladd B."/>
            <person name="Jarett J.K."/>
            <person name="Geller-Mcgrath D.E."/>
            <person name="Sieber C.M.K."/>
            <person name="Emerson J.B."/>
            <person name="Anantharaman K."/>
            <person name="Thomas B.C."/>
            <person name="Malmstrom R."/>
            <person name="Stieglmeier M."/>
            <person name="Klingl A."/>
            <person name="Woyke T."/>
            <person name="Ryan C.M."/>
            <person name="Banfield J.F."/>
        </authorList>
    </citation>
    <scope>NUCLEOTIDE SEQUENCE [LARGE SCALE GENOMIC DNA]</scope>
</reference>
<dbReference type="AlphaFoldDB" id="A0A2H0YSD4"/>
<organism evidence="1 2">
    <name type="scientific">Candidatus Kerfeldbacteria bacterium CG08_land_8_20_14_0_20_42_7</name>
    <dbReference type="NCBI Taxonomy" id="2014245"/>
    <lineage>
        <taxon>Bacteria</taxon>
        <taxon>Candidatus Kerfeldiibacteriota</taxon>
    </lineage>
</organism>